<dbReference type="AlphaFoldDB" id="A0A3R7BB01"/>
<dbReference type="Gene3D" id="3.30.420.10">
    <property type="entry name" value="Ribonuclease H-like superfamily/Ribonuclease H"/>
    <property type="match status" value="1"/>
</dbReference>
<comment type="caution">
    <text evidence="2">The sequence shown here is derived from an EMBL/GenBank/DDBJ whole genome shotgun (WGS) entry which is preliminary data.</text>
</comment>
<evidence type="ECO:0008006" key="5">
    <source>
        <dbReference type="Google" id="ProtNLM"/>
    </source>
</evidence>
<protein>
    <recommendedName>
        <fullName evidence="5">Tc1-like transposase DDE domain-containing protein</fullName>
    </recommendedName>
</protein>
<dbReference type="VEuPathDB" id="FungiDB:H257_01734"/>
<dbReference type="EMBL" id="QUTG01002246">
    <property type="protein sequence ID" value="RHY97078.1"/>
    <property type="molecule type" value="Genomic_DNA"/>
</dbReference>
<reference evidence="3 4" key="1">
    <citation type="submission" date="2018-08" db="EMBL/GenBank/DDBJ databases">
        <title>Aphanomyces genome sequencing and annotation.</title>
        <authorList>
            <person name="Minardi D."/>
            <person name="Oidtmann B."/>
            <person name="Van Der Giezen M."/>
            <person name="Studholme D.J."/>
        </authorList>
    </citation>
    <scope>NUCLEOTIDE SEQUENCE [LARGE SCALE GENOMIC DNA]</scope>
    <source>
        <strain evidence="2 3">Da</strain>
        <strain evidence="1 4">Sv</strain>
    </source>
</reference>
<dbReference type="EMBL" id="QUTH01000335">
    <property type="protein sequence ID" value="RHZ34244.1"/>
    <property type="molecule type" value="Genomic_DNA"/>
</dbReference>
<dbReference type="GO" id="GO:0003676">
    <property type="term" value="F:nucleic acid binding"/>
    <property type="evidence" value="ECO:0007669"/>
    <property type="project" value="InterPro"/>
</dbReference>
<evidence type="ECO:0000313" key="3">
    <source>
        <dbReference type="Proteomes" id="UP000285430"/>
    </source>
</evidence>
<organism evidence="2 3">
    <name type="scientific">Aphanomyces astaci</name>
    <name type="common">Crayfish plague agent</name>
    <dbReference type="NCBI Taxonomy" id="112090"/>
    <lineage>
        <taxon>Eukaryota</taxon>
        <taxon>Sar</taxon>
        <taxon>Stramenopiles</taxon>
        <taxon>Oomycota</taxon>
        <taxon>Saprolegniomycetes</taxon>
        <taxon>Saprolegniales</taxon>
        <taxon>Verrucalvaceae</taxon>
        <taxon>Aphanomyces</taxon>
    </lineage>
</organism>
<proteinExistence type="predicted"/>
<dbReference type="Proteomes" id="UP000285712">
    <property type="component" value="Unassembled WGS sequence"/>
</dbReference>
<sequence>MELSIDECFAFVKDARSRYLTREERLDILRLHAWFRSQGAAAVSPTVAEALGRNLGVVKDVWREYLMSRTVRDTQPASNKTTHNTVVPRSKHVVGLVQSFVRDRRATTTLTTAVDVLMYLKEIFVLEFDADNKKQFNVSLRGVQRFLKHQGYRRGKRKTSTYHLSAKNVLARDSYVQLMQPHVASPTRPHVVYTDESYIHHHYKCRNQDLYDPSDTLDTPAKEKHKGRRYCFIVGILDSATFDSKVLALDIFTGGTTASKAPKDYHAMFNHTYYVDWFAKLLDELDRCGATNALIIMDNAKYHKGRPADTPSGGQRKEKLLAACATYGIDADVSELKSVIWGKLATHVALHVQLVVVKMAKSRGHTVVYTPPHHSDLQPIETVWAIVKGAVGRQYTDMTKFPEVKTRLVHAFDSLTSHAIKGCVRKAEGCLQKLYEHIVQVDNLGSDEEAFEDSESSAGDSDNE</sequence>
<dbReference type="InterPro" id="IPR036397">
    <property type="entry name" value="RNaseH_sf"/>
</dbReference>
<gene>
    <name evidence="1" type="ORF">DYB35_013396</name>
    <name evidence="2" type="ORF">DYB37_013465</name>
</gene>
<dbReference type="PANTHER" id="PTHR33939:SF1">
    <property type="entry name" value="DUF4371 DOMAIN-CONTAINING PROTEIN"/>
    <property type="match status" value="1"/>
</dbReference>
<name>A0A3R7BB01_APHAT</name>
<accession>A0A3R7BB01</accession>
<evidence type="ECO:0000313" key="2">
    <source>
        <dbReference type="EMBL" id="RHZ34244.1"/>
    </source>
</evidence>
<dbReference type="PANTHER" id="PTHR33939">
    <property type="entry name" value="PROTEIN CBG22215"/>
    <property type="match status" value="1"/>
</dbReference>
<evidence type="ECO:0000313" key="1">
    <source>
        <dbReference type="EMBL" id="RHY97078.1"/>
    </source>
</evidence>
<evidence type="ECO:0000313" key="4">
    <source>
        <dbReference type="Proteomes" id="UP000285712"/>
    </source>
</evidence>
<dbReference type="Proteomes" id="UP000285430">
    <property type="component" value="Unassembled WGS sequence"/>
</dbReference>